<keyword evidence="1" id="KW-0812">Transmembrane</keyword>
<dbReference type="EMBL" id="UINC01006162">
    <property type="protein sequence ID" value="SVA25859.1"/>
    <property type="molecule type" value="Genomic_DNA"/>
</dbReference>
<keyword evidence="1" id="KW-1133">Transmembrane helix</keyword>
<name>A0A381UCJ0_9ZZZZ</name>
<dbReference type="SUPFAM" id="SSF56784">
    <property type="entry name" value="HAD-like"/>
    <property type="match status" value="1"/>
</dbReference>
<protein>
    <submittedName>
        <fullName evidence="2">Uncharacterized protein</fullName>
    </submittedName>
</protein>
<proteinExistence type="predicted"/>
<feature type="transmembrane region" description="Helical" evidence="1">
    <location>
        <begin position="228"/>
        <end position="248"/>
    </location>
</feature>
<reference evidence="2" key="1">
    <citation type="submission" date="2018-05" db="EMBL/GenBank/DDBJ databases">
        <authorList>
            <person name="Lanie J.A."/>
            <person name="Ng W.-L."/>
            <person name="Kazmierczak K.M."/>
            <person name="Andrzejewski T.M."/>
            <person name="Davidsen T.M."/>
            <person name="Wayne K.J."/>
            <person name="Tettelin H."/>
            <person name="Glass J.I."/>
            <person name="Rusch D."/>
            <person name="Podicherti R."/>
            <person name="Tsui H.-C.T."/>
            <person name="Winkler M.E."/>
        </authorList>
    </citation>
    <scope>NUCLEOTIDE SEQUENCE</scope>
</reference>
<evidence type="ECO:0000313" key="2">
    <source>
        <dbReference type="EMBL" id="SVA25859.1"/>
    </source>
</evidence>
<accession>A0A381UCJ0</accession>
<dbReference type="Gene3D" id="3.40.50.1000">
    <property type="entry name" value="HAD superfamily/HAD-like"/>
    <property type="match status" value="1"/>
</dbReference>
<sequence length="492" mass="51928">VVGRLLLLAALVGVSAACRVDATVTLEVAGDGTGTVAVALEMDAAAVDVLGGLDDRVRVDDLLSAGWEVSGPTTDGAGVGRISAVKPFGSPERLAGVLAEVAGPMAFRDVSLVRERSFARTTWRLTGIVDLSEGLDLLADPDLAEVLDGLPFARTEDELALLAGCVEASCSAADSFNLVLVAAMPTTEADGGSDAPGVVDSWTVALGDRTPTLFHATGVLEDRAPRTWLAISMIAAGLLLLVVVFQALRLLRARRRARTGVDRRPAPARQSAEILEEPSDPTRAARRELRLVVLGGIGVVWDAGGDPEGLLVPFVREQGGVVDPREVADRYRAVSLGQMSSEDFWASVGVSGSVEALDAGYLSRVRMRADVLPFLDRMEQRSMPVACLTNAVLAWSEQLRRRFGLEGRIEPWVASGGVGARKPSQAMFEALRRMSGVAFGDMLLIDSDPATLAAARGLGMSTVLLRGAALVPADFGHPVIDGFADLFRTREA</sequence>
<dbReference type="AlphaFoldDB" id="A0A381UCJ0"/>
<dbReference type="PANTHER" id="PTHR43611">
    <property type="entry name" value="ALPHA-D-GLUCOSE 1-PHOSPHATE PHOSPHATASE"/>
    <property type="match status" value="1"/>
</dbReference>
<feature type="non-terminal residue" evidence="2">
    <location>
        <position position="1"/>
    </location>
</feature>
<dbReference type="InterPro" id="IPR036412">
    <property type="entry name" value="HAD-like_sf"/>
</dbReference>
<keyword evidence="1" id="KW-0472">Membrane</keyword>
<organism evidence="2">
    <name type="scientific">marine metagenome</name>
    <dbReference type="NCBI Taxonomy" id="408172"/>
    <lineage>
        <taxon>unclassified sequences</taxon>
        <taxon>metagenomes</taxon>
        <taxon>ecological metagenomes</taxon>
    </lineage>
</organism>
<gene>
    <name evidence="2" type="ORF">METZ01_LOCUS78713</name>
</gene>
<evidence type="ECO:0000256" key="1">
    <source>
        <dbReference type="SAM" id="Phobius"/>
    </source>
</evidence>
<dbReference type="InterPro" id="IPR023214">
    <property type="entry name" value="HAD_sf"/>
</dbReference>
<dbReference type="PANTHER" id="PTHR43611:SF3">
    <property type="entry name" value="FLAVIN MONONUCLEOTIDE HYDROLASE 1, CHLOROPLATIC"/>
    <property type="match status" value="1"/>
</dbReference>